<dbReference type="InterPro" id="IPR015797">
    <property type="entry name" value="NUDIX_hydrolase-like_dom_sf"/>
</dbReference>
<dbReference type="InterPro" id="IPR000086">
    <property type="entry name" value="NUDIX_hydrolase_dom"/>
</dbReference>
<keyword evidence="3" id="KW-0479">Metal-binding</keyword>
<name>A0ABD3P1X7_9STRA</name>
<proteinExistence type="predicted"/>
<comment type="cofactor">
    <cofactor evidence="2">
        <name>Mg(2+)</name>
        <dbReference type="ChEBI" id="CHEBI:18420"/>
    </cofactor>
</comment>
<sequence length="277" mass="31108">MPILTPRQLELSLVEIKRRRLLRQQATSSNSINSSQKREAAILVPLCTVQGTPSVLFTRRSSQLSTHASEISFPGGNYDEALDSSGGWENKLINTALREMQEELLYEIDQIGLDVHANYYHEDDDDNYNRSYSNRQRNKLPLVTVLGQTQPVPSLHGTKVTPFVGAINYDLPPCTSSEFSALFPGNPEEVDYIFTVPLGHLISNETSEPLQRWGAKFSDDTYSARSRPESLGPVFHIPDRDKKRDGDKIWGFTAIVMRSLLRKVFRPVFGDSGSHVG</sequence>
<dbReference type="InterPro" id="IPR045121">
    <property type="entry name" value="CoAse"/>
</dbReference>
<dbReference type="GO" id="GO:0016787">
    <property type="term" value="F:hydrolase activity"/>
    <property type="evidence" value="ECO:0007669"/>
    <property type="project" value="UniProtKB-KW"/>
</dbReference>
<organism evidence="8 9">
    <name type="scientific">Stephanodiscus triporus</name>
    <dbReference type="NCBI Taxonomy" id="2934178"/>
    <lineage>
        <taxon>Eukaryota</taxon>
        <taxon>Sar</taxon>
        <taxon>Stramenopiles</taxon>
        <taxon>Ochrophyta</taxon>
        <taxon>Bacillariophyta</taxon>
        <taxon>Coscinodiscophyceae</taxon>
        <taxon>Thalassiosirophycidae</taxon>
        <taxon>Stephanodiscales</taxon>
        <taxon>Stephanodiscaceae</taxon>
        <taxon>Stephanodiscus</taxon>
    </lineage>
</organism>
<comment type="cofactor">
    <cofactor evidence="1">
        <name>Mn(2+)</name>
        <dbReference type="ChEBI" id="CHEBI:29035"/>
    </cofactor>
</comment>
<reference evidence="8 9" key="1">
    <citation type="submission" date="2024-10" db="EMBL/GenBank/DDBJ databases">
        <title>Updated reference genomes for cyclostephanoid diatoms.</title>
        <authorList>
            <person name="Roberts W.R."/>
            <person name="Alverson A.J."/>
        </authorList>
    </citation>
    <scope>NUCLEOTIDE SEQUENCE [LARGE SCALE GENOMIC DNA]</scope>
    <source>
        <strain evidence="8 9">AJA276-08</strain>
    </source>
</reference>
<feature type="domain" description="Nudix hydrolase" evidence="7">
    <location>
        <begin position="37"/>
        <end position="223"/>
    </location>
</feature>
<dbReference type="Proteomes" id="UP001530315">
    <property type="component" value="Unassembled WGS sequence"/>
</dbReference>
<dbReference type="PANTHER" id="PTHR12992">
    <property type="entry name" value="NUDIX HYDROLASE"/>
    <property type="match status" value="1"/>
</dbReference>
<gene>
    <name evidence="8" type="ORF">ACHAW5_000938</name>
</gene>
<evidence type="ECO:0000256" key="3">
    <source>
        <dbReference type="ARBA" id="ARBA00022723"/>
    </source>
</evidence>
<keyword evidence="9" id="KW-1185">Reference proteome</keyword>
<evidence type="ECO:0000313" key="9">
    <source>
        <dbReference type="Proteomes" id="UP001530315"/>
    </source>
</evidence>
<evidence type="ECO:0000256" key="1">
    <source>
        <dbReference type="ARBA" id="ARBA00001936"/>
    </source>
</evidence>
<comment type="caution">
    <text evidence="8">The sequence shown here is derived from an EMBL/GenBank/DDBJ whole genome shotgun (WGS) entry which is preliminary data.</text>
</comment>
<protein>
    <recommendedName>
        <fullName evidence="7">Nudix hydrolase domain-containing protein</fullName>
    </recommendedName>
</protein>
<keyword evidence="5" id="KW-0460">Magnesium</keyword>
<dbReference type="CDD" id="cd03426">
    <property type="entry name" value="NUDIX_CoAse_Nudt7"/>
    <property type="match status" value="1"/>
</dbReference>
<dbReference type="EMBL" id="JALLAZ020001050">
    <property type="protein sequence ID" value="KAL3781772.1"/>
    <property type="molecule type" value="Genomic_DNA"/>
</dbReference>
<dbReference type="SUPFAM" id="SSF55811">
    <property type="entry name" value="Nudix"/>
    <property type="match status" value="1"/>
</dbReference>
<evidence type="ECO:0000256" key="5">
    <source>
        <dbReference type="ARBA" id="ARBA00022842"/>
    </source>
</evidence>
<dbReference type="Gene3D" id="3.90.79.10">
    <property type="entry name" value="Nucleoside Triphosphate Pyrophosphohydrolase"/>
    <property type="match status" value="1"/>
</dbReference>
<evidence type="ECO:0000259" key="7">
    <source>
        <dbReference type="PROSITE" id="PS51462"/>
    </source>
</evidence>
<keyword evidence="4" id="KW-0378">Hydrolase</keyword>
<dbReference type="AlphaFoldDB" id="A0ABD3P1X7"/>
<evidence type="ECO:0000256" key="4">
    <source>
        <dbReference type="ARBA" id="ARBA00022801"/>
    </source>
</evidence>
<evidence type="ECO:0000256" key="2">
    <source>
        <dbReference type="ARBA" id="ARBA00001946"/>
    </source>
</evidence>
<dbReference type="PANTHER" id="PTHR12992:SF11">
    <property type="entry name" value="MITOCHONDRIAL COENZYME A DIPHOSPHATASE NUDT8"/>
    <property type="match status" value="1"/>
</dbReference>
<accession>A0ABD3P1X7</accession>
<evidence type="ECO:0000256" key="6">
    <source>
        <dbReference type="ARBA" id="ARBA00023211"/>
    </source>
</evidence>
<dbReference type="GO" id="GO:0046872">
    <property type="term" value="F:metal ion binding"/>
    <property type="evidence" value="ECO:0007669"/>
    <property type="project" value="UniProtKB-KW"/>
</dbReference>
<keyword evidence="6" id="KW-0464">Manganese</keyword>
<dbReference type="PROSITE" id="PS51462">
    <property type="entry name" value="NUDIX"/>
    <property type="match status" value="1"/>
</dbReference>
<evidence type="ECO:0000313" key="8">
    <source>
        <dbReference type="EMBL" id="KAL3781772.1"/>
    </source>
</evidence>